<keyword evidence="2" id="KW-0560">Oxidoreductase</keyword>
<dbReference type="GO" id="GO:0051536">
    <property type="term" value="F:iron-sulfur cluster binding"/>
    <property type="evidence" value="ECO:0007669"/>
    <property type="project" value="UniProtKB-KW"/>
</dbReference>
<comment type="caution">
    <text evidence="6">The sequence shown here is derived from an EMBL/GenBank/DDBJ whole genome shotgun (WGS) entry which is preliminary data.</text>
</comment>
<evidence type="ECO:0000256" key="2">
    <source>
        <dbReference type="ARBA" id="ARBA00023002"/>
    </source>
</evidence>
<dbReference type="GO" id="GO:0046872">
    <property type="term" value="F:metal ion binding"/>
    <property type="evidence" value="ECO:0007669"/>
    <property type="project" value="UniProtKB-KW"/>
</dbReference>
<keyword evidence="1" id="KW-0479">Metal-binding</keyword>
<dbReference type="EMBL" id="DRIG01000027">
    <property type="protein sequence ID" value="HEC77957.1"/>
    <property type="molecule type" value="Genomic_DNA"/>
</dbReference>
<evidence type="ECO:0000313" key="7">
    <source>
        <dbReference type="Proteomes" id="UP000885826"/>
    </source>
</evidence>
<keyword evidence="4" id="KW-0411">Iron-sulfur</keyword>
<dbReference type="Pfam" id="PF02662">
    <property type="entry name" value="FlpD"/>
    <property type="match status" value="1"/>
</dbReference>
<accession>A0A9C9EL67</accession>
<reference evidence="6" key="1">
    <citation type="journal article" date="2020" name="mSystems">
        <title>Genome- and Community-Level Interaction Insights into Carbon Utilization and Element Cycling Functions of Hydrothermarchaeota in Hydrothermal Sediment.</title>
        <authorList>
            <person name="Zhou Z."/>
            <person name="Liu Y."/>
            <person name="Xu W."/>
            <person name="Pan J."/>
            <person name="Luo Z.H."/>
            <person name="Li M."/>
        </authorList>
    </citation>
    <scope>NUCLEOTIDE SEQUENCE</scope>
    <source>
        <strain evidence="6">HyVt-388</strain>
    </source>
</reference>
<protein>
    <submittedName>
        <fullName evidence="6">Hydrogenase iron-sulfur subunit</fullName>
    </submittedName>
</protein>
<dbReference type="Proteomes" id="UP000885826">
    <property type="component" value="Unassembled WGS sequence"/>
</dbReference>
<organism evidence="6 7">
    <name type="scientific">candidate division WOR-3 bacterium</name>
    <dbReference type="NCBI Taxonomy" id="2052148"/>
    <lineage>
        <taxon>Bacteria</taxon>
        <taxon>Bacteria division WOR-3</taxon>
    </lineage>
</organism>
<evidence type="ECO:0000313" key="6">
    <source>
        <dbReference type="EMBL" id="HEC77957.1"/>
    </source>
</evidence>
<proteinExistence type="predicted"/>
<evidence type="ECO:0000259" key="5">
    <source>
        <dbReference type="Pfam" id="PF02662"/>
    </source>
</evidence>
<feature type="domain" description="F420-non-reducing hydrogenase iron-sulfur subunit D" evidence="5">
    <location>
        <begin position="18"/>
        <end position="136"/>
    </location>
</feature>
<evidence type="ECO:0000256" key="4">
    <source>
        <dbReference type="ARBA" id="ARBA00023014"/>
    </source>
</evidence>
<gene>
    <name evidence="6" type="ORF">ENI34_02300</name>
</gene>
<evidence type="ECO:0000256" key="3">
    <source>
        <dbReference type="ARBA" id="ARBA00023004"/>
    </source>
</evidence>
<name>A0A9C9EL67_UNCW3</name>
<keyword evidence="3" id="KW-0408">Iron</keyword>
<dbReference type="AlphaFoldDB" id="A0A9C9EL67"/>
<dbReference type="InterPro" id="IPR003813">
    <property type="entry name" value="MvhD/FlpD"/>
</dbReference>
<dbReference type="GO" id="GO:0016491">
    <property type="term" value="F:oxidoreductase activity"/>
    <property type="evidence" value="ECO:0007669"/>
    <property type="project" value="UniProtKB-KW"/>
</dbReference>
<evidence type="ECO:0000256" key="1">
    <source>
        <dbReference type="ARBA" id="ARBA00022723"/>
    </source>
</evidence>
<sequence length="154" mass="17436">MLKQNWRTFLTENFEPKIVVFCCNWSVYPIVNEKRDFPSNIKFIKVVCGGMITPAFILKAFELGADGVLLATCQVEDCHYITGARRAVDVYDNTEKLINILGFEPARVKLGWFSAHEPKIFEAALNEFIEVIKKLGPSPIRIGRKAKAEKEASL</sequence>